<dbReference type="PRINTS" id="PR00144">
    <property type="entry name" value="DALDHYDRTASE"/>
</dbReference>
<evidence type="ECO:0000256" key="5">
    <source>
        <dbReference type="ARBA" id="ARBA00023133"/>
    </source>
</evidence>
<dbReference type="InterPro" id="IPR001731">
    <property type="entry name" value="ALAD"/>
</dbReference>
<comment type="similarity">
    <text evidence="2 10">Belongs to the ALAD family.</text>
</comment>
<dbReference type="CDD" id="cd00384">
    <property type="entry name" value="ALAD_PBGS"/>
    <property type="match status" value="1"/>
</dbReference>
<name>A0ABQ6J2U2_9GAMM</name>
<evidence type="ECO:0000256" key="4">
    <source>
        <dbReference type="ARBA" id="ARBA00020771"/>
    </source>
</evidence>
<comment type="pathway">
    <text evidence="1">Porphyrin-containing compound metabolism; protoporphyrin-IX biosynthesis; coproporphyrinogen-III from 5-aminolevulinate: step 1/4.</text>
</comment>
<proteinExistence type="inferred from homology"/>
<protein>
    <recommendedName>
        <fullName evidence="4 9">Delta-aminolevulinic acid dehydratase</fullName>
        <ecNumber evidence="3 9">4.2.1.24</ecNumber>
    </recommendedName>
</protein>
<dbReference type="PANTHER" id="PTHR11458">
    <property type="entry name" value="DELTA-AMINOLEVULINIC ACID DEHYDRATASE"/>
    <property type="match status" value="1"/>
</dbReference>
<sequence length="331" mass="36474">MLNTPPLRRLRRLRSSEAMRDLLRETHISLSDLIHPLFIEEHITHAVPISTLPGISRLPESALAEEVRELYALGIRYVMPFGISHTKDDKGSDTWNDDGLLARMVRTIKAAVPEMMVIPDICFCEYTDHGHCGVVHNNEVCNDLTVENLVKQSITAAKAGADMLAPSAMMDGQVKAIRQGLDAAGYEHVAILAHSAKFASSFYGPFRAAVDCELSGNRKGYQLDYANGRQALLEASLDEAEGADILMVKPGTPYLDVLSRLRQETHLPLAAYQVGGEYAGIKFAALAGALDERAVVTETFIGLKRAGADLIVSYYTKQYAQWLAESRLLRF</sequence>
<dbReference type="PROSITE" id="PS00169">
    <property type="entry name" value="D_ALA_DEHYDRATASE"/>
    <property type="match status" value="1"/>
</dbReference>
<evidence type="ECO:0000313" key="11">
    <source>
        <dbReference type="EMBL" id="GMA81798.1"/>
    </source>
</evidence>
<dbReference type="Pfam" id="PF00490">
    <property type="entry name" value="ALAD"/>
    <property type="match status" value="1"/>
</dbReference>
<gene>
    <name evidence="11" type="primary">hemB</name>
    <name evidence="11" type="ORF">GCM10025855_13310</name>
</gene>
<dbReference type="Proteomes" id="UP001157046">
    <property type="component" value="Unassembled WGS sequence"/>
</dbReference>
<dbReference type="SMART" id="SM01004">
    <property type="entry name" value="ALAD"/>
    <property type="match status" value="1"/>
</dbReference>
<dbReference type="RefSeq" id="WP_220772857.1">
    <property type="nucleotide sequence ID" value="NZ_BPFC01000017.1"/>
</dbReference>
<evidence type="ECO:0000256" key="3">
    <source>
        <dbReference type="ARBA" id="ARBA00012053"/>
    </source>
</evidence>
<evidence type="ECO:0000256" key="9">
    <source>
        <dbReference type="RuleBase" id="RU000515"/>
    </source>
</evidence>
<comment type="catalytic activity">
    <reaction evidence="8 9">
        <text>2 5-aminolevulinate = porphobilinogen + 2 H2O + H(+)</text>
        <dbReference type="Rhea" id="RHEA:24064"/>
        <dbReference type="ChEBI" id="CHEBI:15377"/>
        <dbReference type="ChEBI" id="CHEBI:15378"/>
        <dbReference type="ChEBI" id="CHEBI:58126"/>
        <dbReference type="ChEBI" id="CHEBI:356416"/>
        <dbReference type="EC" id="4.2.1.24"/>
    </reaction>
</comment>
<evidence type="ECO:0000313" key="12">
    <source>
        <dbReference type="Proteomes" id="UP001157046"/>
    </source>
</evidence>
<keyword evidence="5" id="KW-0350">Heme biosynthesis</keyword>
<dbReference type="SUPFAM" id="SSF51569">
    <property type="entry name" value="Aldolase"/>
    <property type="match status" value="1"/>
</dbReference>
<dbReference type="PIRSF" id="PIRSF001415">
    <property type="entry name" value="Porphbilin_synth"/>
    <property type="match status" value="1"/>
</dbReference>
<dbReference type="InterPro" id="IPR030656">
    <property type="entry name" value="ALAD_AS"/>
</dbReference>
<keyword evidence="7 9" id="KW-0627">Porphyrin biosynthesis</keyword>
<evidence type="ECO:0000256" key="6">
    <source>
        <dbReference type="ARBA" id="ARBA00023239"/>
    </source>
</evidence>
<dbReference type="Gene3D" id="3.20.20.70">
    <property type="entry name" value="Aldolase class I"/>
    <property type="match status" value="1"/>
</dbReference>
<evidence type="ECO:0000256" key="7">
    <source>
        <dbReference type="ARBA" id="ARBA00023244"/>
    </source>
</evidence>
<organism evidence="11 12">
    <name type="scientific">Shewanella glacialipiscicola</name>
    <dbReference type="NCBI Taxonomy" id="614069"/>
    <lineage>
        <taxon>Bacteria</taxon>
        <taxon>Pseudomonadati</taxon>
        <taxon>Pseudomonadota</taxon>
        <taxon>Gammaproteobacteria</taxon>
        <taxon>Alteromonadales</taxon>
        <taxon>Shewanellaceae</taxon>
        <taxon>Shewanella</taxon>
    </lineage>
</organism>
<dbReference type="EMBL" id="BSUY01000001">
    <property type="protein sequence ID" value="GMA81798.1"/>
    <property type="molecule type" value="Genomic_DNA"/>
</dbReference>
<comment type="caution">
    <text evidence="11">The sequence shown here is derived from an EMBL/GenBank/DDBJ whole genome shotgun (WGS) entry which is preliminary data.</text>
</comment>
<evidence type="ECO:0000256" key="1">
    <source>
        <dbReference type="ARBA" id="ARBA00004694"/>
    </source>
</evidence>
<dbReference type="InterPro" id="IPR013785">
    <property type="entry name" value="Aldolase_TIM"/>
</dbReference>
<evidence type="ECO:0000256" key="8">
    <source>
        <dbReference type="ARBA" id="ARBA00047651"/>
    </source>
</evidence>
<dbReference type="NCBIfam" id="NF009923">
    <property type="entry name" value="PRK13384.1"/>
    <property type="match status" value="1"/>
</dbReference>
<reference evidence="12" key="1">
    <citation type="journal article" date="2019" name="Int. J. Syst. Evol. Microbiol.">
        <title>The Global Catalogue of Microorganisms (GCM) 10K type strain sequencing project: providing services to taxonomists for standard genome sequencing and annotation.</title>
        <authorList>
            <consortium name="The Broad Institute Genomics Platform"/>
            <consortium name="The Broad Institute Genome Sequencing Center for Infectious Disease"/>
            <person name="Wu L."/>
            <person name="Ma J."/>
        </authorList>
    </citation>
    <scope>NUCLEOTIDE SEQUENCE [LARGE SCALE GENOMIC DNA]</scope>
    <source>
        <strain evidence="12">NBRC 102030</strain>
    </source>
</reference>
<evidence type="ECO:0000256" key="10">
    <source>
        <dbReference type="RuleBase" id="RU004161"/>
    </source>
</evidence>
<evidence type="ECO:0000256" key="2">
    <source>
        <dbReference type="ARBA" id="ARBA00008055"/>
    </source>
</evidence>
<dbReference type="EC" id="4.2.1.24" evidence="3 9"/>
<keyword evidence="6 9" id="KW-0456">Lyase</keyword>
<dbReference type="PANTHER" id="PTHR11458:SF1">
    <property type="entry name" value="DELTA-AMINOLEVULINIC ACID DEHYDRATASE"/>
    <property type="match status" value="1"/>
</dbReference>
<dbReference type="NCBIfam" id="NF006762">
    <property type="entry name" value="PRK09283.1"/>
    <property type="match status" value="1"/>
</dbReference>
<keyword evidence="12" id="KW-1185">Reference proteome</keyword>
<accession>A0ABQ6J2U2</accession>
<comment type="subunit">
    <text evidence="9">Homooctamer.</text>
</comment>